<comment type="caution">
    <text evidence="9">The sequence shown here is derived from an EMBL/GenBank/DDBJ whole genome shotgun (WGS) entry which is preliminary data.</text>
</comment>
<dbReference type="SUPFAM" id="SSF51338">
    <property type="entry name" value="Composite domain of metallo-dependent hydrolases"/>
    <property type="match status" value="1"/>
</dbReference>
<keyword evidence="10" id="KW-1185">Reference proteome</keyword>
<feature type="binding site" evidence="7">
    <location>
        <position position="150"/>
    </location>
    <ligand>
        <name>N-formimidoyl-L-glutamate</name>
        <dbReference type="ChEBI" id="CHEBI:58928"/>
    </ligand>
</feature>
<dbReference type="GO" id="GO:0005506">
    <property type="term" value="F:iron ion binding"/>
    <property type="evidence" value="ECO:0007669"/>
    <property type="project" value="UniProtKB-UniRule"/>
</dbReference>
<evidence type="ECO:0000313" key="10">
    <source>
        <dbReference type="Proteomes" id="UP000621516"/>
    </source>
</evidence>
<dbReference type="HAMAP" id="MF_00372">
    <property type="entry name" value="HutI"/>
    <property type="match status" value="1"/>
</dbReference>
<comment type="catalytic activity">
    <reaction evidence="7">
        <text>4-imidazolone-5-propanoate + H2O = N-formimidoyl-L-glutamate</text>
        <dbReference type="Rhea" id="RHEA:23660"/>
        <dbReference type="ChEBI" id="CHEBI:15377"/>
        <dbReference type="ChEBI" id="CHEBI:58928"/>
        <dbReference type="ChEBI" id="CHEBI:77893"/>
        <dbReference type="EC" id="3.5.2.7"/>
    </reaction>
</comment>
<evidence type="ECO:0000259" key="8">
    <source>
        <dbReference type="Pfam" id="PF01979"/>
    </source>
</evidence>
<feature type="binding site" evidence="7">
    <location>
        <position position="78"/>
    </location>
    <ligand>
        <name>Fe(3+)</name>
        <dbReference type="ChEBI" id="CHEBI:29034"/>
    </ligand>
</feature>
<feature type="binding site" evidence="7">
    <location>
        <position position="248"/>
    </location>
    <ligand>
        <name>Fe(3+)</name>
        <dbReference type="ChEBI" id="CHEBI:29034"/>
    </ligand>
</feature>
<dbReference type="CDD" id="cd01296">
    <property type="entry name" value="Imidazolone-5PH"/>
    <property type="match status" value="1"/>
</dbReference>
<feature type="binding site" evidence="7">
    <location>
        <position position="80"/>
    </location>
    <ligand>
        <name>Fe(3+)</name>
        <dbReference type="ChEBI" id="CHEBI:29034"/>
    </ligand>
</feature>
<feature type="binding site" evidence="7">
    <location>
        <position position="327"/>
    </location>
    <ligand>
        <name>4-imidazolone-5-propanoate</name>
        <dbReference type="ChEBI" id="CHEBI:77893"/>
    </ligand>
</feature>
<keyword evidence="3 7" id="KW-0378">Hydrolase</keyword>
<proteinExistence type="inferred from homology"/>
<protein>
    <recommendedName>
        <fullName evidence="1 7">Imidazolonepropionase</fullName>
        <ecNumber evidence="1 7">3.5.2.7</ecNumber>
    </recommendedName>
    <alternativeName>
        <fullName evidence="7">Imidazolone-5-propionate hydrolase</fullName>
    </alternativeName>
</protein>
<name>A0A8J6Q4Y4_9FLAO</name>
<feature type="binding site" evidence="7">
    <location>
        <position position="322"/>
    </location>
    <ligand>
        <name>Zn(2+)</name>
        <dbReference type="ChEBI" id="CHEBI:29105"/>
    </ligand>
</feature>
<keyword evidence="2 7" id="KW-0479">Metal-binding</keyword>
<dbReference type="Gene3D" id="3.20.20.140">
    <property type="entry name" value="Metal-dependent hydrolases"/>
    <property type="match status" value="1"/>
</dbReference>
<dbReference type="GO" id="GO:0050480">
    <property type="term" value="F:imidazolonepropionase activity"/>
    <property type="evidence" value="ECO:0007669"/>
    <property type="project" value="UniProtKB-UniRule"/>
</dbReference>
<dbReference type="AlphaFoldDB" id="A0A8J6Q4Y4"/>
<dbReference type="EMBL" id="JACVXD010000005">
    <property type="protein sequence ID" value="MBD0824379.1"/>
    <property type="molecule type" value="Genomic_DNA"/>
</dbReference>
<evidence type="ECO:0000256" key="4">
    <source>
        <dbReference type="ARBA" id="ARBA00022808"/>
    </source>
</evidence>
<feature type="binding site" evidence="7">
    <location>
        <position position="183"/>
    </location>
    <ligand>
        <name>4-imidazolone-5-propanoate</name>
        <dbReference type="ChEBI" id="CHEBI:77893"/>
    </ligand>
</feature>
<dbReference type="UniPathway" id="UPA00379">
    <property type="reaction ID" value="UER00551"/>
</dbReference>
<feature type="binding site" evidence="7">
    <location>
        <position position="80"/>
    </location>
    <ligand>
        <name>Zn(2+)</name>
        <dbReference type="ChEBI" id="CHEBI:29105"/>
    </ligand>
</feature>
<evidence type="ECO:0000256" key="5">
    <source>
        <dbReference type="ARBA" id="ARBA00022833"/>
    </source>
</evidence>
<comment type="pathway">
    <text evidence="7">Amino-acid degradation; L-histidine degradation into L-glutamate; N-formimidoyl-L-glutamate from L-histidine: step 3/3.</text>
</comment>
<dbReference type="GO" id="GO:0019556">
    <property type="term" value="P:L-histidine catabolic process to glutamate and formamide"/>
    <property type="evidence" value="ECO:0007669"/>
    <property type="project" value="UniProtKB-UniRule"/>
</dbReference>
<reference evidence="9 10" key="1">
    <citation type="journal article" date="2018" name="J. Microbiol.">
        <title>Aestuariibaculum marinum sp. nov., a marine bacterium isolated from seawater in South Korea.</title>
        <authorList>
            <person name="Choi J."/>
            <person name="Lee D."/>
            <person name="Jang J.H."/>
            <person name="Cha S."/>
            <person name="Seo T."/>
        </authorList>
    </citation>
    <scope>NUCLEOTIDE SEQUENCE [LARGE SCALE GENOMIC DNA]</scope>
    <source>
        <strain evidence="9 10">IP7</strain>
    </source>
</reference>
<dbReference type="InterPro" id="IPR005920">
    <property type="entry name" value="HutI"/>
</dbReference>
<dbReference type="EC" id="3.5.2.7" evidence="1 7"/>
<feature type="binding site" evidence="7">
    <location>
        <position position="251"/>
    </location>
    <ligand>
        <name>4-imidazolone-5-propanoate</name>
        <dbReference type="ChEBI" id="CHEBI:77893"/>
    </ligand>
</feature>
<feature type="binding site" evidence="7">
    <location>
        <position position="78"/>
    </location>
    <ligand>
        <name>Zn(2+)</name>
        <dbReference type="ChEBI" id="CHEBI:29105"/>
    </ligand>
</feature>
<dbReference type="InterPro" id="IPR011059">
    <property type="entry name" value="Metal-dep_hydrolase_composite"/>
</dbReference>
<comment type="similarity">
    <text evidence="7">Belongs to the metallo-dependent hydrolases superfamily. HutI family.</text>
</comment>
<dbReference type="GO" id="GO:0008270">
    <property type="term" value="F:zinc ion binding"/>
    <property type="evidence" value="ECO:0007669"/>
    <property type="project" value="UniProtKB-UniRule"/>
</dbReference>
<keyword evidence="7" id="KW-0963">Cytoplasm</keyword>
<dbReference type="GO" id="GO:0005737">
    <property type="term" value="C:cytoplasm"/>
    <property type="evidence" value="ECO:0007669"/>
    <property type="project" value="UniProtKB-SubCell"/>
</dbReference>
<evidence type="ECO:0000313" key="9">
    <source>
        <dbReference type="EMBL" id="MBD0824379.1"/>
    </source>
</evidence>
<keyword evidence="5 7" id="KW-0862">Zinc</keyword>
<dbReference type="PANTHER" id="PTHR42752">
    <property type="entry name" value="IMIDAZOLONEPROPIONASE"/>
    <property type="match status" value="1"/>
</dbReference>
<dbReference type="PANTHER" id="PTHR42752:SF1">
    <property type="entry name" value="IMIDAZOLONEPROPIONASE-RELATED"/>
    <property type="match status" value="1"/>
</dbReference>
<comment type="cofactor">
    <cofactor evidence="7">
        <name>Zn(2+)</name>
        <dbReference type="ChEBI" id="CHEBI:29105"/>
    </cofactor>
    <cofactor evidence="7">
        <name>Fe(3+)</name>
        <dbReference type="ChEBI" id="CHEBI:29034"/>
    </cofactor>
    <text evidence="7">Binds 1 zinc or iron ion per subunit.</text>
</comment>
<gene>
    <name evidence="7" type="primary">hutI</name>
    <name evidence="9" type="ORF">ICJ85_10150</name>
</gene>
<dbReference type="Gene3D" id="2.30.40.10">
    <property type="entry name" value="Urease, subunit C, domain 1"/>
    <property type="match status" value="1"/>
</dbReference>
<keyword evidence="6 7" id="KW-0408">Iron</keyword>
<keyword evidence="4 7" id="KW-0369">Histidine metabolism</keyword>
<dbReference type="NCBIfam" id="TIGR01224">
    <property type="entry name" value="hutI"/>
    <property type="match status" value="1"/>
</dbReference>
<evidence type="ECO:0000256" key="6">
    <source>
        <dbReference type="ARBA" id="ARBA00023004"/>
    </source>
</evidence>
<feature type="binding site" evidence="7">
    <location>
        <position position="248"/>
    </location>
    <ligand>
        <name>Zn(2+)</name>
        <dbReference type="ChEBI" id="CHEBI:29105"/>
    </ligand>
</feature>
<organism evidence="9 10">
    <name type="scientific">Aestuariibaculum marinum</name>
    <dbReference type="NCBI Taxonomy" id="2683592"/>
    <lineage>
        <taxon>Bacteria</taxon>
        <taxon>Pseudomonadati</taxon>
        <taxon>Bacteroidota</taxon>
        <taxon>Flavobacteriia</taxon>
        <taxon>Flavobacteriales</taxon>
        <taxon>Flavobacteriaceae</taxon>
    </lineage>
</organism>
<comment type="function">
    <text evidence="7">Catalyzes the hydrolytic cleavage of the carbon-nitrogen bond in imidazolone-5-propanoate to yield N-formimidoyl-L-glutamate. It is the third step in the universal histidine degradation pathway.</text>
</comment>
<dbReference type="Pfam" id="PF01979">
    <property type="entry name" value="Amidohydro_1"/>
    <property type="match status" value="1"/>
</dbReference>
<dbReference type="FunFam" id="3.20.20.140:FF:000007">
    <property type="entry name" value="Imidazolonepropionase"/>
    <property type="match status" value="1"/>
</dbReference>
<sequence>MRTLFKNIKELIQVREAGLDFVSGEAMNDLPTIKDAYLLVEDGLIKDFGSMTECPNVEADKVVDATGKMILPTWCDSHTHLVYAGNRESEFVDKIKGLSYHEIAAKGGGILNSAKKLQETSEDDLYEQTKVRLDEIIALGTGAVEIKSGYGLTEASELKMLRVIKRLKENYKLPIKATFLGAHAVPTEYKDDKAGYLNMLVEKLMPKIAEEGLAEFVDIFCEEGYFSVADTEFIMEAGKKHGLISKIHVNQFTSIGGVQAGVKHEALSVDHLEEMKDEDIEALKGSKTMPVALPGCSFFLSIPYTPGRKMIDAGLPLALATDYNPGSSPSGNMNFAVSAACIKMKLTPEEAINAATINGAYAMGLQGTVGSITVGKEANLILTKPINSYNFIPYSFGANQIESVYIKGHSIV</sequence>
<evidence type="ECO:0000256" key="1">
    <source>
        <dbReference type="ARBA" id="ARBA00012864"/>
    </source>
</evidence>
<feature type="domain" description="Amidohydrolase-related" evidence="8">
    <location>
        <begin position="69"/>
        <end position="409"/>
    </location>
</feature>
<feature type="binding site" evidence="7">
    <location>
        <position position="324"/>
    </location>
    <ligand>
        <name>N-formimidoyl-L-glutamate</name>
        <dbReference type="ChEBI" id="CHEBI:58928"/>
    </ligand>
</feature>
<evidence type="ECO:0000256" key="7">
    <source>
        <dbReference type="HAMAP-Rule" id="MF_00372"/>
    </source>
</evidence>
<dbReference type="SUPFAM" id="SSF51556">
    <property type="entry name" value="Metallo-dependent hydrolases"/>
    <property type="match status" value="1"/>
</dbReference>
<evidence type="ECO:0000256" key="2">
    <source>
        <dbReference type="ARBA" id="ARBA00022723"/>
    </source>
</evidence>
<feature type="binding site" evidence="7">
    <location>
        <position position="150"/>
    </location>
    <ligand>
        <name>4-imidazolone-5-propanoate</name>
        <dbReference type="ChEBI" id="CHEBI:77893"/>
    </ligand>
</feature>
<dbReference type="Proteomes" id="UP000621516">
    <property type="component" value="Unassembled WGS sequence"/>
</dbReference>
<dbReference type="GO" id="GO:0019557">
    <property type="term" value="P:L-histidine catabolic process to glutamate and formate"/>
    <property type="evidence" value="ECO:0007669"/>
    <property type="project" value="UniProtKB-UniPathway"/>
</dbReference>
<evidence type="ECO:0000256" key="3">
    <source>
        <dbReference type="ARBA" id="ARBA00022801"/>
    </source>
</evidence>
<feature type="binding site" evidence="7">
    <location>
        <position position="322"/>
    </location>
    <ligand>
        <name>Fe(3+)</name>
        <dbReference type="ChEBI" id="CHEBI:29034"/>
    </ligand>
</feature>
<dbReference type="InterPro" id="IPR006680">
    <property type="entry name" value="Amidohydro-rel"/>
</dbReference>
<dbReference type="InterPro" id="IPR032466">
    <property type="entry name" value="Metal_Hydrolase"/>
</dbReference>
<dbReference type="RefSeq" id="WP_188223682.1">
    <property type="nucleotide sequence ID" value="NZ_JACVXD010000005.1"/>
</dbReference>
<comment type="subcellular location">
    <subcellularLocation>
        <location evidence="7">Cytoplasm</location>
    </subcellularLocation>
</comment>
<feature type="binding site" evidence="7">
    <location>
        <position position="87"/>
    </location>
    <ligand>
        <name>4-imidazolone-5-propanoate</name>
        <dbReference type="ChEBI" id="CHEBI:77893"/>
    </ligand>
</feature>
<accession>A0A8J6Q4Y4</accession>
<feature type="binding site" evidence="7">
    <location>
        <position position="326"/>
    </location>
    <ligand>
        <name>N-formimidoyl-L-glutamate</name>
        <dbReference type="ChEBI" id="CHEBI:58928"/>
    </ligand>
</feature>